<dbReference type="OrthoDB" id="1749733at2759"/>
<organism evidence="2 3">
    <name type="scientific">Anisodus acutangulus</name>
    <dbReference type="NCBI Taxonomy" id="402998"/>
    <lineage>
        <taxon>Eukaryota</taxon>
        <taxon>Viridiplantae</taxon>
        <taxon>Streptophyta</taxon>
        <taxon>Embryophyta</taxon>
        <taxon>Tracheophyta</taxon>
        <taxon>Spermatophyta</taxon>
        <taxon>Magnoliopsida</taxon>
        <taxon>eudicotyledons</taxon>
        <taxon>Gunneridae</taxon>
        <taxon>Pentapetalae</taxon>
        <taxon>asterids</taxon>
        <taxon>lamiids</taxon>
        <taxon>Solanales</taxon>
        <taxon>Solanaceae</taxon>
        <taxon>Solanoideae</taxon>
        <taxon>Hyoscyameae</taxon>
        <taxon>Anisodus</taxon>
    </lineage>
</organism>
<dbReference type="Proteomes" id="UP001152561">
    <property type="component" value="Unassembled WGS sequence"/>
</dbReference>
<dbReference type="Gene3D" id="3.10.580.10">
    <property type="entry name" value="CBS-domain"/>
    <property type="match status" value="1"/>
</dbReference>
<comment type="caution">
    <text evidence="2">The sequence shown here is derived from an EMBL/GenBank/DDBJ whole genome shotgun (WGS) entry which is preliminary data.</text>
</comment>
<name>A0A9Q1MR65_9SOLA</name>
<evidence type="ECO:0000313" key="3">
    <source>
        <dbReference type="Proteomes" id="UP001152561"/>
    </source>
</evidence>
<dbReference type="GO" id="GO:0030026">
    <property type="term" value="P:intracellular manganese ion homeostasis"/>
    <property type="evidence" value="ECO:0007669"/>
    <property type="project" value="TreeGrafter"/>
</dbReference>
<dbReference type="InterPro" id="IPR046342">
    <property type="entry name" value="CBS_dom_sf"/>
</dbReference>
<keyword evidence="1" id="KW-0677">Repeat</keyword>
<keyword evidence="3" id="KW-1185">Reference proteome</keyword>
<reference evidence="3" key="1">
    <citation type="journal article" date="2023" name="Proc. Natl. Acad. Sci. U.S.A.">
        <title>Genomic and structural basis for evolution of tropane alkaloid biosynthesis.</title>
        <authorList>
            <person name="Wanga Y.-J."/>
            <person name="Taina T."/>
            <person name="Yua J.-Y."/>
            <person name="Lia J."/>
            <person name="Xua B."/>
            <person name="Chenc J."/>
            <person name="D'Auriad J.C."/>
            <person name="Huanga J.-P."/>
            <person name="Huanga S.-X."/>
        </authorList>
    </citation>
    <scope>NUCLEOTIDE SEQUENCE [LARGE SCALE GENOMIC DNA]</scope>
    <source>
        <strain evidence="3">cv. KIB-2019</strain>
    </source>
</reference>
<evidence type="ECO:0000313" key="2">
    <source>
        <dbReference type="EMBL" id="KAJ8563579.1"/>
    </source>
</evidence>
<gene>
    <name evidence="2" type="ORF">K7X08_032031</name>
</gene>
<sequence>MGKLLLGVIAEFQSTQVKSTVRAETETPVSVASIRRIPRVPADMPLYDILNDTVTGGNTNVNNHLLTAKGEKPDRVIVDIDKATVLTVSPPTSGDAVTNGLPESSDDIEDAEVIGIITLEDVFEELLQDTCRSISFISSTSSINPEVNSPKGRWKCTL</sequence>
<dbReference type="AlphaFoldDB" id="A0A9Q1MR65"/>
<dbReference type="EMBL" id="JAJAGQ010000005">
    <property type="protein sequence ID" value="KAJ8563579.1"/>
    <property type="molecule type" value="Genomic_DNA"/>
</dbReference>
<evidence type="ECO:0000256" key="1">
    <source>
        <dbReference type="ARBA" id="ARBA00022737"/>
    </source>
</evidence>
<accession>A0A9Q1MR65</accession>
<dbReference type="GO" id="GO:0005737">
    <property type="term" value="C:cytoplasm"/>
    <property type="evidence" value="ECO:0007669"/>
    <property type="project" value="TreeGrafter"/>
</dbReference>
<dbReference type="GO" id="GO:0010960">
    <property type="term" value="P:magnesium ion homeostasis"/>
    <property type="evidence" value="ECO:0007669"/>
    <property type="project" value="InterPro"/>
</dbReference>
<dbReference type="PANTHER" id="PTHR12064:SF97">
    <property type="entry name" value="METAL TRANSPORTER CNNM-5"/>
    <property type="match status" value="1"/>
</dbReference>
<proteinExistence type="predicted"/>
<dbReference type="InterPro" id="IPR045095">
    <property type="entry name" value="ACDP"/>
</dbReference>
<dbReference type="PANTHER" id="PTHR12064">
    <property type="entry name" value="METAL TRANSPORTER CNNM"/>
    <property type="match status" value="1"/>
</dbReference>
<protein>
    <submittedName>
        <fullName evidence="2">Uncharacterized protein</fullName>
    </submittedName>
</protein>